<evidence type="ECO:0000259" key="8">
    <source>
        <dbReference type="Pfam" id="PF05191"/>
    </source>
</evidence>
<comment type="caution">
    <text evidence="5">Lacks conserved residue(s) required for the propagation of feature annotation.</text>
</comment>
<dbReference type="SUPFAM" id="SSF52540">
    <property type="entry name" value="P-loop containing nucleoside triphosphate hydrolases"/>
    <property type="match status" value="1"/>
</dbReference>
<dbReference type="InterPro" id="IPR000850">
    <property type="entry name" value="Adenylat/UMP-CMP_kin"/>
</dbReference>
<evidence type="ECO:0000256" key="6">
    <source>
        <dbReference type="RuleBase" id="RU003330"/>
    </source>
</evidence>
<dbReference type="GO" id="GO:0008270">
    <property type="term" value="F:zinc ion binding"/>
    <property type="evidence" value="ECO:0007669"/>
    <property type="project" value="UniProtKB-UniRule"/>
</dbReference>
<feature type="binding site" evidence="5">
    <location>
        <position position="130"/>
    </location>
    <ligand>
        <name>Zn(2+)</name>
        <dbReference type="ChEBI" id="CHEBI:29105"/>
        <note>structural</note>
    </ligand>
</feature>
<feature type="binding site" evidence="5">
    <location>
        <begin position="136"/>
        <end position="137"/>
    </location>
    <ligand>
        <name>ATP</name>
        <dbReference type="ChEBI" id="CHEBI:30616"/>
    </ligand>
</feature>
<feature type="binding site" evidence="5">
    <location>
        <begin position="10"/>
        <end position="15"/>
    </location>
    <ligand>
        <name>ATP</name>
        <dbReference type="ChEBI" id="CHEBI:30616"/>
    </ligand>
</feature>
<keyword evidence="1 5" id="KW-0808">Transferase</keyword>
<feature type="binding site" evidence="5">
    <location>
        <position position="36"/>
    </location>
    <ligand>
        <name>AMP</name>
        <dbReference type="ChEBI" id="CHEBI:456215"/>
    </ligand>
</feature>
<dbReference type="PANTHER" id="PTHR23359">
    <property type="entry name" value="NUCLEOTIDE KINASE"/>
    <property type="match status" value="1"/>
</dbReference>
<reference evidence="9 10" key="1">
    <citation type="submission" date="2020-08" db="EMBL/GenBank/DDBJ databases">
        <title>Genomic Encyclopedia of Type Strains, Phase IV (KMG-IV): sequencing the most valuable type-strain genomes for metagenomic binning, comparative biology and taxonomic classification.</title>
        <authorList>
            <person name="Goeker M."/>
        </authorList>
    </citation>
    <scope>NUCLEOTIDE SEQUENCE [LARGE SCALE GENOMIC DNA]</scope>
    <source>
        <strain evidence="9 10">DSM 103570</strain>
    </source>
</reference>
<comment type="subcellular location">
    <subcellularLocation>
        <location evidence="5 7">Cytoplasm</location>
    </subcellularLocation>
</comment>
<feature type="binding site" evidence="5">
    <location>
        <position position="127"/>
    </location>
    <ligand>
        <name>ATP</name>
        <dbReference type="ChEBI" id="CHEBI:30616"/>
    </ligand>
</feature>
<feature type="domain" description="Adenylate kinase active site lid" evidence="8">
    <location>
        <begin position="127"/>
        <end position="163"/>
    </location>
</feature>
<dbReference type="RefSeq" id="WP_183205959.1">
    <property type="nucleotide sequence ID" value="NZ_JAAAMM010000001.1"/>
</dbReference>
<dbReference type="InterPro" id="IPR033690">
    <property type="entry name" value="Adenylat_kinase_CS"/>
</dbReference>
<feature type="binding site" evidence="5">
    <location>
        <position position="150"/>
    </location>
    <ligand>
        <name>Zn(2+)</name>
        <dbReference type="ChEBI" id="CHEBI:29105"/>
        <note>structural</note>
    </ligand>
</feature>
<comment type="caution">
    <text evidence="9">The sequence shown here is derived from an EMBL/GenBank/DDBJ whole genome shotgun (WGS) entry which is preliminary data.</text>
</comment>
<feature type="binding site" evidence="5">
    <location>
        <position position="200"/>
    </location>
    <ligand>
        <name>ATP</name>
        <dbReference type="ChEBI" id="CHEBI:30616"/>
    </ligand>
</feature>
<comment type="domain">
    <text evidence="5">Consists of three domains, a large central CORE domain and two small peripheral domains, NMPbind and LID, which undergo movements during catalysis. The LID domain closes over the site of phosphoryl transfer upon ATP binding. Assembling and dissambling the active center during each catalytic cycle provides an effective means to prevent ATP hydrolysis. Some bacteria have evolved a zinc-coordinating structure that stabilizes the LID domain.</text>
</comment>
<dbReference type="UniPathway" id="UPA00588">
    <property type="reaction ID" value="UER00649"/>
</dbReference>
<dbReference type="EC" id="2.7.4.3" evidence="5 7"/>
<evidence type="ECO:0000313" key="10">
    <source>
        <dbReference type="Proteomes" id="UP000588647"/>
    </source>
</evidence>
<keyword evidence="3 5" id="KW-0547">Nucleotide-binding</keyword>
<evidence type="ECO:0000313" key="9">
    <source>
        <dbReference type="EMBL" id="MBB4001423.1"/>
    </source>
</evidence>
<dbReference type="InterPro" id="IPR007862">
    <property type="entry name" value="Adenylate_kinase_lid-dom"/>
</dbReference>
<sequence length="215" mass="23522">MILILLGPPGAGKGTQAHRLIERLGIPQLSTGDMLRAAVAAQSEVGKQAKAVMDAGNLVSDDIVNAIVSERIDQPDCANGFILDGYPRTLVQADAVEAMLDAKGLALDHVIEMRVDDDVLVKRVSGRFTCAKCGAVYHDEDRKPKVDGVCDVCQSTEFKRRPDDNAETMRTRLRSYYKDTSPLVGYYHCKGTLRWVDGMQDVDAVTQSIERIVNG</sequence>
<dbReference type="Gene3D" id="3.40.50.300">
    <property type="entry name" value="P-loop containing nucleotide triphosphate hydrolases"/>
    <property type="match status" value="1"/>
</dbReference>
<dbReference type="PRINTS" id="PR00094">
    <property type="entry name" value="ADENYLTKNASE"/>
</dbReference>
<comment type="similarity">
    <text evidence="5 6">Belongs to the adenylate kinase family.</text>
</comment>
<dbReference type="GO" id="GO:0044209">
    <property type="term" value="P:AMP salvage"/>
    <property type="evidence" value="ECO:0007669"/>
    <property type="project" value="UniProtKB-UniRule"/>
</dbReference>
<dbReference type="FunFam" id="3.40.50.300:FF:000106">
    <property type="entry name" value="Adenylate kinase mitochondrial"/>
    <property type="match status" value="1"/>
</dbReference>
<dbReference type="HAMAP" id="MF_00235">
    <property type="entry name" value="Adenylate_kinase_Adk"/>
    <property type="match status" value="1"/>
</dbReference>
<name>A0A7W6HAL7_9HYPH</name>
<feature type="binding site" evidence="5">
    <location>
        <position position="31"/>
    </location>
    <ligand>
        <name>AMP</name>
        <dbReference type="ChEBI" id="CHEBI:456215"/>
    </ligand>
</feature>
<keyword evidence="5" id="KW-0479">Metal-binding</keyword>
<dbReference type="InterPro" id="IPR006259">
    <property type="entry name" value="Adenyl_kin_sub"/>
</dbReference>
<keyword evidence="2 5" id="KW-0545">Nucleotide biosynthesis</keyword>
<dbReference type="NCBIfam" id="NF011105">
    <property type="entry name" value="PRK14532.1"/>
    <property type="match status" value="1"/>
</dbReference>
<keyword evidence="10" id="KW-1185">Reference proteome</keyword>
<evidence type="ECO:0000256" key="1">
    <source>
        <dbReference type="ARBA" id="ARBA00022679"/>
    </source>
</evidence>
<dbReference type="CDD" id="cd01428">
    <property type="entry name" value="ADK"/>
    <property type="match status" value="1"/>
</dbReference>
<evidence type="ECO:0000256" key="3">
    <source>
        <dbReference type="ARBA" id="ARBA00022741"/>
    </source>
</evidence>
<dbReference type="NCBIfam" id="NF011100">
    <property type="entry name" value="PRK14527.1"/>
    <property type="match status" value="1"/>
</dbReference>
<dbReference type="Pfam" id="PF05191">
    <property type="entry name" value="ADK_lid"/>
    <property type="match status" value="1"/>
</dbReference>
<protein>
    <recommendedName>
        <fullName evidence="5 7">Adenylate kinase</fullName>
        <shortName evidence="5">AK</shortName>
        <ecNumber evidence="5 7">2.7.4.3</ecNumber>
    </recommendedName>
    <alternativeName>
        <fullName evidence="5">ATP-AMP transphosphorylase</fullName>
    </alternativeName>
    <alternativeName>
        <fullName evidence="5">ATP:AMP phosphotransferase</fullName>
    </alternativeName>
    <alternativeName>
        <fullName evidence="5">Adenylate monophosphate kinase</fullName>
    </alternativeName>
</protein>
<keyword evidence="4 5" id="KW-0418">Kinase</keyword>
<evidence type="ECO:0000256" key="7">
    <source>
        <dbReference type="RuleBase" id="RU003331"/>
    </source>
</evidence>
<evidence type="ECO:0000256" key="2">
    <source>
        <dbReference type="ARBA" id="ARBA00022727"/>
    </source>
</evidence>
<feature type="binding site" evidence="5">
    <location>
        <position position="133"/>
    </location>
    <ligand>
        <name>Zn(2+)</name>
        <dbReference type="ChEBI" id="CHEBI:29105"/>
        <note>structural</note>
    </ligand>
</feature>
<comment type="subunit">
    <text evidence="5 7">Monomer.</text>
</comment>
<dbReference type="Proteomes" id="UP000588647">
    <property type="component" value="Unassembled WGS sequence"/>
</dbReference>
<feature type="binding site" evidence="5">
    <location>
        <begin position="57"/>
        <end position="59"/>
    </location>
    <ligand>
        <name>AMP</name>
        <dbReference type="ChEBI" id="CHEBI:456215"/>
    </ligand>
</feature>
<dbReference type="PROSITE" id="PS00113">
    <property type="entry name" value="ADENYLATE_KINASE"/>
    <property type="match status" value="1"/>
</dbReference>
<dbReference type="NCBIfam" id="TIGR01351">
    <property type="entry name" value="adk"/>
    <property type="match status" value="1"/>
</dbReference>
<proteinExistence type="inferred from homology"/>
<dbReference type="NCBIfam" id="NF001380">
    <property type="entry name" value="PRK00279.1-2"/>
    <property type="match status" value="1"/>
</dbReference>
<feature type="binding site" evidence="5">
    <location>
        <position position="153"/>
    </location>
    <ligand>
        <name>Zn(2+)</name>
        <dbReference type="ChEBI" id="CHEBI:29105"/>
        <note>structural</note>
    </ligand>
</feature>
<feature type="binding site" evidence="5">
    <location>
        <position position="172"/>
    </location>
    <ligand>
        <name>AMP</name>
        <dbReference type="ChEBI" id="CHEBI:456215"/>
    </ligand>
</feature>
<dbReference type="GO" id="GO:0005737">
    <property type="term" value="C:cytoplasm"/>
    <property type="evidence" value="ECO:0007669"/>
    <property type="project" value="UniProtKB-SubCell"/>
</dbReference>
<evidence type="ECO:0000256" key="5">
    <source>
        <dbReference type="HAMAP-Rule" id="MF_00235"/>
    </source>
</evidence>
<feature type="binding site" evidence="5">
    <location>
        <position position="92"/>
    </location>
    <ligand>
        <name>AMP</name>
        <dbReference type="ChEBI" id="CHEBI:456215"/>
    </ligand>
</feature>
<comment type="function">
    <text evidence="5">Catalyzes the reversible transfer of the terminal phosphate group between ATP and AMP. Plays an important role in cellular energy homeostasis and in adenine nucleotide metabolism.</text>
</comment>
<comment type="catalytic activity">
    <reaction evidence="5 7">
        <text>AMP + ATP = 2 ADP</text>
        <dbReference type="Rhea" id="RHEA:12973"/>
        <dbReference type="ChEBI" id="CHEBI:30616"/>
        <dbReference type="ChEBI" id="CHEBI:456215"/>
        <dbReference type="ChEBI" id="CHEBI:456216"/>
        <dbReference type="EC" id="2.7.4.3"/>
    </reaction>
</comment>
<feature type="region of interest" description="NMP" evidence="5">
    <location>
        <begin position="30"/>
        <end position="59"/>
    </location>
</feature>
<feature type="binding site" evidence="5">
    <location>
        <begin position="85"/>
        <end position="88"/>
    </location>
    <ligand>
        <name>AMP</name>
        <dbReference type="ChEBI" id="CHEBI:456215"/>
    </ligand>
</feature>
<feature type="binding site" evidence="5">
    <location>
        <position position="161"/>
    </location>
    <ligand>
        <name>AMP</name>
        <dbReference type="ChEBI" id="CHEBI:456215"/>
    </ligand>
</feature>
<dbReference type="Pfam" id="PF00406">
    <property type="entry name" value="ADK"/>
    <property type="match status" value="1"/>
</dbReference>
<keyword evidence="5" id="KW-0862">Zinc</keyword>
<comment type="pathway">
    <text evidence="5">Purine metabolism; AMP biosynthesis via salvage pathway; AMP from ADP: step 1/1.</text>
</comment>
<dbReference type="GO" id="GO:0005524">
    <property type="term" value="F:ATP binding"/>
    <property type="evidence" value="ECO:0007669"/>
    <property type="project" value="UniProtKB-UniRule"/>
</dbReference>
<dbReference type="NCBIfam" id="NF001381">
    <property type="entry name" value="PRK00279.1-3"/>
    <property type="match status" value="1"/>
</dbReference>
<dbReference type="InterPro" id="IPR027417">
    <property type="entry name" value="P-loop_NTPase"/>
</dbReference>
<dbReference type="AlphaFoldDB" id="A0A7W6HAL7"/>
<dbReference type="GO" id="GO:0004017">
    <property type="term" value="F:AMP kinase activity"/>
    <property type="evidence" value="ECO:0007669"/>
    <property type="project" value="UniProtKB-UniRule"/>
</dbReference>
<keyword evidence="5 7" id="KW-0067">ATP-binding</keyword>
<evidence type="ECO:0000256" key="4">
    <source>
        <dbReference type="ARBA" id="ARBA00022777"/>
    </source>
</evidence>
<accession>A0A7W6HAL7</accession>
<gene>
    <name evidence="5" type="primary">adk</name>
    <name evidence="9" type="ORF">GGR03_000470</name>
</gene>
<organism evidence="9 10">
    <name type="scientific">Aurantimonas endophytica</name>
    <dbReference type="NCBI Taxonomy" id="1522175"/>
    <lineage>
        <taxon>Bacteria</taxon>
        <taxon>Pseudomonadati</taxon>
        <taxon>Pseudomonadota</taxon>
        <taxon>Alphaproteobacteria</taxon>
        <taxon>Hyphomicrobiales</taxon>
        <taxon>Aurantimonadaceae</taxon>
        <taxon>Aurantimonas</taxon>
    </lineage>
</organism>
<keyword evidence="5" id="KW-0963">Cytoplasm</keyword>
<dbReference type="EMBL" id="JACIEM010000001">
    <property type="protein sequence ID" value="MBB4001423.1"/>
    <property type="molecule type" value="Genomic_DNA"/>
</dbReference>